<dbReference type="PANTHER" id="PTHR11686">
    <property type="entry name" value="GAMMA GLUTAMYL TRANSPEPTIDASE"/>
    <property type="match status" value="1"/>
</dbReference>
<dbReference type="GO" id="GO:0036374">
    <property type="term" value="F:glutathione hydrolase activity"/>
    <property type="evidence" value="ECO:0007669"/>
    <property type="project" value="UniProtKB-UniRule"/>
</dbReference>
<organism evidence="10 11">
    <name type="scientific">Maudiozyma exigua</name>
    <name type="common">Yeast</name>
    <name type="synonym">Kazachstania exigua</name>
    <dbReference type="NCBI Taxonomy" id="34358"/>
    <lineage>
        <taxon>Eukaryota</taxon>
        <taxon>Fungi</taxon>
        <taxon>Dikarya</taxon>
        <taxon>Ascomycota</taxon>
        <taxon>Saccharomycotina</taxon>
        <taxon>Saccharomycetes</taxon>
        <taxon>Saccharomycetales</taxon>
        <taxon>Saccharomycetaceae</taxon>
        <taxon>Maudiozyma</taxon>
    </lineage>
</organism>
<comment type="catalytic activity">
    <reaction evidence="1 8">
        <text>an S-substituted glutathione + H2O = an S-substituted L-cysteinylglycine + L-glutamate</text>
        <dbReference type="Rhea" id="RHEA:59468"/>
        <dbReference type="ChEBI" id="CHEBI:15377"/>
        <dbReference type="ChEBI" id="CHEBI:29985"/>
        <dbReference type="ChEBI" id="CHEBI:90779"/>
        <dbReference type="ChEBI" id="CHEBI:143103"/>
        <dbReference type="EC" id="3.4.19.13"/>
    </reaction>
</comment>
<proteinExistence type="inferred from homology"/>
<keyword evidence="8" id="KW-0012">Acyltransferase</keyword>
<feature type="signal peptide" evidence="9">
    <location>
        <begin position="1"/>
        <end position="20"/>
    </location>
</feature>
<evidence type="ECO:0000256" key="8">
    <source>
        <dbReference type="RuleBase" id="RU368068"/>
    </source>
</evidence>
<evidence type="ECO:0000256" key="4">
    <source>
        <dbReference type="ARBA" id="ARBA00009381"/>
    </source>
</evidence>
<dbReference type="FunFam" id="3.60.20.40:FF:000001">
    <property type="entry name" value="Gamma-glutamyltranspeptidase 1"/>
    <property type="match status" value="1"/>
</dbReference>
<dbReference type="InterPro" id="IPR043137">
    <property type="entry name" value="GGT_ssub_C"/>
</dbReference>
<dbReference type="PRINTS" id="PR01210">
    <property type="entry name" value="GGTRANSPTASE"/>
</dbReference>
<dbReference type="Proteomes" id="UP000750334">
    <property type="component" value="Unassembled WGS sequence"/>
</dbReference>
<feature type="active site" description="Nucleophile" evidence="6">
    <location>
        <position position="439"/>
    </location>
</feature>
<dbReference type="EC" id="3.4.19.13" evidence="8"/>
<comment type="pathway">
    <text evidence="3 8">Sulfur metabolism; glutathione metabolism.</text>
</comment>
<reference evidence="10 11" key="1">
    <citation type="submission" date="2020-11" db="EMBL/GenBank/DDBJ databases">
        <title>Kefir isolates.</title>
        <authorList>
            <person name="Marcisauskas S."/>
            <person name="Kim Y."/>
            <person name="Blasche S."/>
        </authorList>
    </citation>
    <scope>NUCLEOTIDE SEQUENCE [LARGE SCALE GENOMIC DNA]</scope>
    <source>
        <strain evidence="10 11">OG2</strain>
    </source>
</reference>
<dbReference type="AlphaFoldDB" id="A0A9P6W1F3"/>
<dbReference type="PROSITE" id="PS00462">
    <property type="entry name" value="G_GLU_TRANSPEPTIDASE"/>
    <property type="match status" value="1"/>
</dbReference>
<keyword evidence="8" id="KW-0378">Hydrolase</keyword>
<evidence type="ECO:0000256" key="1">
    <source>
        <dbReference type="ARBA" id="ARBA00001049"/>
    </source>
</evidence>
<dbReference type="GO" id="GO:0005886">
    <property type="term" value="C:plasma membrane"/>
    <property type="evidence" value="ECO:0007669"/>
    <property type="project" value="TreeGrafter"/>
</dbReference>
<dbReference type="InterPro" id="IPR000101">
    <property type="entry name" value="GGT_peptidase"/>
</dbReference>
<dbReference type="GO" id="GO:0000324">
    <property type="term" value="C:fungal-type vacuole"/>
    <property type="evidence" value="ECO:0007669"/>
    <property type="project" value="TreeGrafter"/>
</dbReference>
<dbReference type="Gene3D" id="3.60.20.40">
    <property type="match status" value="1"/>
</dbReference>
<keyword evidence="11" id="KW-1185">Reference proteome</keyword>
<evidence type="ECO:0000313" key="10">
    <source>
        <dbReference type="EMBL" id="KAG0659764.1"/>
    </source>
</evidence>
<dbReference type="EC" id="2.3.2.2" evidence="8"/>
<dbReference type="OrthoDB" id="1081007at2759"/>
<feature type="binding site" evidence="7">
    <location>
        <position position="142"/>
    </location>
    <ligand>
        <name>L-glutamate</name>
        <dbReference type="ChEBI" id="CHEBI:29985"/>
    </ligand>
</feature>
<gene>
    <name evidence="10" type="ORF">C6P45_001747</name>
</gene>
<evidence type="ECO:0000256" key="6">
    <source>
        <dbReference type="PIRSR" id="PIRSR600101-1"/>
    </source>
</evidence>
<evidence type="ECO:0000256" key="5">
    <source>
        <dbReference type="ARBA" id="ARBA00047417"/>
    </source>
</evidence>
<comment type="catalytic activity">
    <reaction evidence="5 8">
        <text>an N-terminal (5-L-glutamyl)-[peptide] + an alpha-amino acid = 5-L-glutamyl amino acid + an N-terminal L-alpha-aminoacyl-[peptide]</text>
        <dbReference type="Rhea" id="RHEA:23904"/>
        <dbReference type="Rhea" id="RHEA-COMP:9780"/>
        <dbReference type="Rhea" id="RHEA-COMP:9795"/>
        <dbReference type="ChEBI" id="CHEBI:77644"/>
        <dbReference type="ChEBI" id="CHEBI:78597"/>
        <dbReference type="ChEBI" id="CHEBI:78599"/>
        <dbReference type="ChEBI" id="CHEBI:78608"/>
        <dbReference type="EC" id="2.3.2.2"/>
    </reaction>
</comment>
<comment type="function">
    <text evidence="8">Cleaves the gamma-glutamyl peptide bond of glutathione and glutathione conjugates.</text>
</comment>
<dbReference type="NCBIfam" id="TIGR00066">
    <property type="entry name" value="g_glut_trans"/>
    <property type="match status" value="1"/>
</dbReference>
<protein>
    <recommendedName>
        <fullName evidence="8">Glutathione hydrolase</fullName>
        <ecNumber evidence="8">2.3.2.2</ecNumber>
        <ecNumber evidence="8">3.4.19.13</ecNumber>
    </recommendedName>
    <alternativeName>
        <fullName evidence="8">Gamma-glutamyltransferase</fullName>
    </alternativeName>
    <alternativeName>
        <fullName evidence="8">Gamma-glutamyltranspeptidase</fullName>
    </alternativeName>
</protein>
<dbReference type="PANTHER" id="PTHR11686:SF9">
    <property type="entry name" value="RE13973P"/>
    <property type="match status" value="1"/>
</dbReference>
<dbReference type="Pfam" id="PF01019">
    <property type="entry name" value="G_glu_transpept"/>
    <property type="match status" value="1"/>
</dbReference>
<dbReference type="SUPFAM" id="SSF56235">
    <property type="entry name" value="N-terminal nucleophile aminohydrolases (Ntn hydrolases)"/>
    <property type="match status" value="1"/>
</dbReference>
<evidence type="ECO:0000313" key="11">
    <source>
        <dbReference type="Proteomes" id="UP000750334"/>
    </source>
</evidence>
<comment type="similarity">
    <text evidence="4">Belongs to the gamma-glutamyltransferase family.</text>
</comment>
<evidence type="ECO:0000256" key="2">
    <source>
        <dbReference type="ARBA" id="ARBA00001089"/>
    </source>
</evidence>
<keyword evidence="8" id="KW-0808">Transferase</keyword>
<sequence>MSYFIILSLLIIIYSNYTYANPLDQHRFIVDSTTPNHAKLPHKLPFHDIDIDPLDRHPSMTPNPSLRKIGHEYAISSDLQLCNNLTLDRIFHTYPNATAVDASVTLTLCIGMINFFNSGIGGGGYITYANTKLEDYLSMDFREKAPNGIDSQMFTDDYMSKIGGLSIAVPGELKGLYDFFKMKGSGTVTWSQLLEPVIELGNKGWIIDDALAATLKLYEPIFVTPGIKEDWSFVLNDSQDGVLGKNDIMKRPKLSNMLQILANNGSVAPFYDPDHWIVKSMIKSIQKYDGLITKDDFANYQVDISKPIITKLRKGWFNAPNNDITVLSSSGTSSGKALIAALKIMDKFPNVQGSDYQDETTYLLIETMKWLASARSHLGDNIIGNITTDILSENWTENAYQKILAGIKYNETTGKKQFQTHNDYKFYEPLYEINEPHGTTHLSIVDKFGNAVALTSTINLLFGSLVHDPMTGVIFNNEMDDFAQLNRTNTFNLTASQFNLILPNKRPLSSMTPTIILNELGQIDFVVGASGGSRIAASVFQSIVRSYWYNMPLLETIAYPRIHHQLLPNEVETEDVAMIGHDTIESLKSMGYTITQHAPKSVINAIRRVNGEWHAISDYWRKRGISAIN</sequence>
<evidence type="ECO:0000256" key="7">
    <source>
        <dbReference type="PIRSR" id="PIRSR600101-2"/>
    </source>
</evidence>
<dbReference type="Gene3D" id="1.10.246.130">
    <property type="match status" value="1"/>
</dbReference>
<comment type="catalytic activity">
    <reaction evidence="2 8">
        <text>glutathione + H2O = L-cysteinylglycine + L-glutamate</text>
        <dbReference type="Rhea" id="RHEA:28807"/>
        <dbReference type="ChEBI" id="CHEBI:15377"/>
        <dbReference type="ChEBI" id="CHEBI:29985"/>
        <dbReference type="ChEBI" id="CHEBI:57925"/>
        <dbReference type="ChEBI" id="CHEBI:61694"/>
        <dbReference type="EC" id="3.4.19.13"/>
    </reaction>
</comment>
<keyword evidence="9" id="KW-0732">Signal</keyword>
<feature type="chain" id="PRO_5040422508" description="Glutathione hydrolase" evidence="9">
    <location>
        <begin position="21"/>
        <end position="629"/>
    </location>
</feature>
<feature type="binding site" evidence="7">
    <location>
        <position position="481"/>
    </location>
    <ligand>
        <name>L-glutamate</name>
        <dbReference type="ChEBI" id="CHEBI:29985"/>
    </ligand>
</feature>
<name>A0A9P6W1F3_MAUEX</name>
<dbReference type="GO" id="GO:0103068">
    <property type="term" value="F:leukotriene C4 gamma-glutamyl transferase activity"/>
    <property type="evidence" value="ECO:0007669"/>
    <property type="project" value="UniProtKB-EC"/>
</dbReference>
<dbReference type="EMBL" id="PUHR01000187">
    <property type="protein sequence ID" value="KAG0659764.1"/>
    <property type="molecule type" value="Genomic_DNA"/>
</dbReference>
<evidence type="ECO:0000256" key="3">
    <source>
        <dbReference type="ARBA" id="ARBA00005115"/>
    </source>
</evidence>
<evidence type="ECO:0000256" key="9">
    <source>
        <dbReference type="SAM" id="SignalP"/>
    </source>
</evidence>
<comment type="caution">
    <text evidence="10">The sequence shown here is derived from an EMBL/GenBank/DDBJ whole genome shotgun (WGS) entry which is preliminary data.</text>
</comment>
<dbReference type="InterPro" id="IPR055262">
    <property type="entry name" value="GGT_CS"/>
</dbReference>
<feature type="binding site" evidence="7">
    <location>
        <begin position="509"/>
        <end position="510"/>
    </location>
    <ligand>
        <name>L-glutamate</name>
        <dbReference type="ChEBI" id="CHEBI:29985"/>
    </ligand>
</feature>
<dbReference type="GO" id="GO:0006751">
    <property type="term" value="P:glutathione catabolic process"/>
    <property type="evidence" value="ECO:0007669"/>
    <property type="project" value="UniProtKB-UniRule"/>
</dbReference>
<accession>A0A9P6W1F3</accession>
<dbReference type="InterPro" id="IPR029055">
    <property type="entry name" value="Ntn_hydrolases_N"/>
</dbReference>
<dbReference type="InterPro" id="IPR043138">
    <property type="entry name" value="GGT_lsub"/>
</dbReference>
<feature type="binding site" evidence="7">
    <location>
        <begin position="457"/>
        <end position="459"/>
    </location>
    <ligand>
        <name>L-glutamate</name>
        <dbReference type="ChEBI" id="CHEBI:29985"/>
    </ligand>
</feature>
<feature type="binding site" evidence="7">
    <location>
        <position position="532"/>
    </location>
    <ligand>
        <name>L-glutamate</name>
        <dbReference type="ChEBI" id="CHEBI:29985"/>
    </ligand>
</feature>